<dbReference type="PANTHER" id="PTHR37534:SF7">
    <property type="entry name" value="TRANSCRIPTIONAL ACTIVATOR PROTEIN UGA3"/>
    <property type="match status" value="1"/>
</dbReference>
<dbReference type="Gene3D" id="4.10.240.10">
    <property type="entry name" value="Zn(2)-C6 fungal-type DNA-binding domain"/>
    <property type="match status" value="1"/>
</dbReference>
<dbReference type="PANTHER" id="PTHR37534">
    <property type="entry name" value="TRANSCRIPTIONAL ACTIVATOR PROTEIN UGA3"/>
    <property type="match status" value="1"/>
</dbReference>
<dbReference type="Proteomes" id="UP001196530">
    <property type="component" value="Unassembled WGS sequence"/>
</dbReference>
<comment type="caution">
    <text evidence="4">The sequence shown here is derived from an EMBL/GenBank/DDBJ whole genome shotgun (WGS) entry which is preliminary data.</text>
</comment>
<dbReference type="GO" id="GO:0000981">
    <property type="term" value="F:DNA-binding transcription factor activity, RNA polymerase II-specific"/>
    <property type="evidence" value="ECO:0007669"/>
    <property type="project" value="InterPro"/>
</dbReference>
<dbReference type="SMART" id="SM00066">
    <property type="entry name" value="GAL4"/>
    <property type="match status" value="1"/>
</dbReference>
<reference evidence="4" key="1">
    <citation type="journal article" date="2021" name="G3 (Bethesda)">
        <title>Genomic diversity, chromosomal rearrangements, and interspecies hybridization in the ogataea polymorpha species complex.</title>
        <authorList>
            <person name="Hanson S.J."/>
            <person name="Cinneide E.O."/>
            <person name="Salzberg L.I."/>
            <person name="Wolfe K.H."/>
            <person name="McGowan J."/>
            <person name="Fitzpatrick D.A."/>
            <person name="Matlin K."/>
        </authorList>
    </citation>
    <scope>NUCLEOTIDE SEQUENCE</scope>
    <source>
        <strain evidence="4">61-244</strain>
    </source>
</reference>
<dbReference type="Pfam" id="PF00172">
    <property type="entry name" value="Zn_clus"/>
    <property type="match status" value="1"/>
</dbReference>
<dbReference type="GO" id="GO:0008270">
    <property type="term" value="F:zinc ion binding"/>
    <property type="evidence" value="ECO:0007669"/>
    <property type="project" value="InterPro"/>
</dbReference>
<evidence type="ECO:0000256" key="1">
    <source>
        <dbReference type="ARBA" id="ARBA00004123"/>
    </source>
</evidence>
<dbReference type="Pfam" id="PF11951">
    <property type="entry name" value="Fungal_trans_2"/>
    <property type="match status" value="1"/>
</dbReference>
<dbReference type="GeneID" id="66124838"/>
<name>A0AAN6DKX1_PICAN</name>
<dbReference type="InterPro" id="IPR001138">
    <property type="entry name" value="Zn2Cys6_DnaBD"/>
</dbReference>
<feature type="domain" description="Zn(2)-C6 fungal-type" evidence="3">
    <location>
        <begin position="15"/>
        <end position="45"/>
    </location>
</feature>
<dbReference type="SUPFAM" id="SSF57701">
    <property type="entry name" value="Zn2/Cys6 DNA-binding domain"/>
    <property type="match status" value="1"/>
</dbReference>
<gene>
    <name evidence="4" type="ORF">KL928_000787</name>
</gene>
<dbReference type="InterPro" id="IPR021858">
    <property type="entry name" value="Fun_TF"/>
</dbReference>
<dbReference type="InterPro" id="IPR036864">
    <property type="entry name" value="Zn2-C6_fun-type_DNA-bd_sf"/>
</dbReference>
<proteinExistence type="predicted"/>
<evidence type="ECO:0000313" key="4">
    <source>
        <dbReference type="EMBL" id="KAG7822312.1"/>
    </source>
</evidence>
<keyword evidence="2" id="KW-0539">Nucleus</keyword>
<organism evidence="4 5">
    <name type="scientific">Pichia angusta</name>
    <name type="common">Yeast</name>
    <name type="synonym">Hansenula polymorpha</name>
    <dbReference type="NCBI Taxonomy" id="870730"/>
    <lineage>
        <taxon>Eukaryota</taxon>
        <taxon>Fungi</taxon>
        <taxon>Dikarya</taxon>
        <taxon>Ascomycota</taxon>
        <taxon>Saccharomycotina</taxon>
        <taxon>Pichiomycetes</taxon>
        <taxon>Pichiales</taxon>
        <taxon>Pichiaceae</taxon>
        <taxon>Ogataea</taxon>
    </lineage>
</organism>
<dbReference type="RefSeq" id="XP_043062682.1">
    <property type="nucleotide sequence ID" value="XM_043206520.1"/>
</dbReference>
<sequence length="501" mass="57951">MIKFVAIKSARSFGRCHNCRRRKKSCDKQTPRCSSCVQRNIECVYPDKRTHARSSVASRSMCEVINSQLLPQRPLDPLNTMLNDVERQYLHNVKQYVLSSVKHHQALKFLLPLAHDNKPVLYALCSWGASLRPEDFSKGSSLLMKSMRLCNQLYGEVVKSEVNVSQQKLLELVASLTSHVIVGSSIGSSFAWGSNFFKLCIVYKKFGLRALKENPTNTDFTTWLLRSFFYHDVLKLTSRRNFKTAFPLSEYKRILDHENSLKGEVSMDQYNPLMGCCVELFLLLAELNNFYDEYSRRVEAVFEYYNRLNPLLDTNDTNAQYEIITGPEYLEYESARIEFHDWLDNQSRTLMDKITSAKPNLPNIASLEDVQQNEILLTYFEATQVTLQLFLLSKIRRMSSLDYEVKGLMLHLFSAMRVLLNSSLNPYLSFPLLIAGVVAAERHDRLTVKMLYLGILSRSGETNIQRIWTIIEELWKLNPDGNRHLDWQSVIDQLGYNICVW</sequence>
<comment type="subcellular location">
    <subcellularLocation>
        <location evidence="1">Nucleus</location>
    </subcellularLocation>
</comment>
<dbReference type="AlphaFoldDB" id="A0AAN6DKX1"/>
<dbReference type="GO" id="GO:0000976">
    <property type="term" value="F:transcription cis-regulatory region binding"/>
    <property type="evidence" value="ECO:0007669"/>
    <property type="project" value="TreeGrafter"/>
</dbReference>
<dbReference type="PROSITE" id="PS50048">
    <property type="entry name" value="ZN2_CY6_FUNGAL_2"/>
    <property type="match status" value="1"/>
</dbReference>
<protein>
    <recommendedName>
        <fullName evidence="3">Zn(2)-C6 fungal-type domain-containing protein</fullName>
    </recommendedName>
</protein>
<evidence type="ECO:0000256" key="2">
    <source>
        <dbReference type="ARBA" id="ARBA00023242"/>
    </source>
</evidence>
<dbReference type="GO" id="GO:0045944">
    <property type="term" value="P:positive regulation of transcription by RNA polymerase II"/>
    <property type="evidence" value="ECO:0007669"/>
    <property type="project" value="TreeGrafter"/>
</dbReference>
<accession>A0AAN6DKX1</accession>
<dbReference type="GO" id="GO:0005634">
    <property type="term" value="C:nucleus"/>
    <property type="evidence" value="ECO:0007669"/>
    <property type="project" value="UniProtKB-SubCell"/>
</dbReference>
<evidence type="ECO:0000259" key="3">
    <source>
        <dbReference type="PROSITE" id="PS50048"/>
    </source>
</evidence>
<evidence type="ECO:0000313" key="5">
    <source>
        <dbReference type="Proteomes" id="UP001196530"/>
    </source>
</evidence>
<dbReference type="EMBL" id="JAHLUX010000001">
    <property type="protein sequence ID" value="KAG7822312.1"/>
    <property type="molecule type" value="Genomic_DNA"/>
</dbReference>
<dbReference type="CDD" id="cd00067">
    <property type="entry name" value="GAL4"/>
    <property type="match status" value="1"/>
</dbReference>